<dbReference type="EMBL" id="JAYWVC010000608">
    <property type="protein sequence ID" value="MED7828967.1"/>
    <property type="molecule type" value="Genomic_DNA"/>
</dbReference>
<keyword evidence="3" id="KW-1185">Reference proteome</keyword>
<evidence type="ECO:0000259" key="1">
    <source>
        <dbReference type="Pfam" id="PF01548"/>
    </source>
</evidence>
<sequence>MLLIGDDWAEDHHDVEVQDETGRKLAVARLPEGVEGIARLHELLAKHGGTGLDPAAVVVGIETDRGSWVQALIASGYQVYAINPRQVARFKERYGTSGAKSDKGDAHALADMVRIDRDQLRPVAGDSEQA</sequence>
<comment type="caution">
    <text evidence="2">The sequence shown here is derived from an EMBL/GenBank/DDBJ whole genome shotgun (WGS) entry which is preliminary data.</text>
</comment>
<dbReference type="PANTHER" id="PTHR33055:SF3">
    <property type="entry name" value="PUTATIVE TRANSPOSASE FOR IS117-RELATED"/>
    <property type="match status" value="1"/>
</dbReference>
<organism evidence="2 3">
    <name type="scientific">Streptomyces chiangmaiensis</name>
    <dbReference type="NCBI Taxonomy" id="766497"/>
    <lineage>
        <taxon>Bacteria</taxon>
        <taxon>Bacillati</taxon>
        <taxon>Actinomycetota</taxon>
        <taxon>Actinomycetes</taxon>
        <taxon>Kitasatosporales</taxon>
        <taxon>Streptomycetaceae</taxon>
        <taxon>Streptomyces</taxon>
    </lineage>
</organism>
<accession>A0ABU7FYE0</accession>
<evidence type="ECO:0000313" key="3">
    <source>
        <dbReference type="Proteomes" id="UP001333996"/>
    </source>
</evidence>
<evidence type="ECO:0000313" key="2">
    <source>
        <dbReference type="EMBL" id="MED7828967.1"/>
    </source>
</evidence>
<name>A0ABU7FYE0_9ACTN</name>
<dbReference type="PANTHER" id="PTHR33055">
    <property type="entry name" value="TRANSPOSASE FOR INSERTION SEQUENCE ELEMENT IS1111A"/>
    <property type="match status" value="1"/>
</dbReference>
<dbReference type="RefSeq" id="WP_329513257.1">
    <property type="nucleotide sequence ID" value="NZ_JAYWVC010000608.1"/>
</dbReference>
<dbReference type="InterPro" id="IPR002525">
    <property type="entry name" value="Transp_IS110-like_N"/>
</dbReference>
<protein>
    <submittedName>
        <fullName evidence="2">Transposase</fullName>
    </submittedName>
</protein>
<dbReference type="InterPro" id="IPR047650">
    <property type="entry name" value="Transpos_IS110"/>
</dbReference>
<dbReference type="Pfam" id="PF01548">
    <property type="entry name" value="DEDD_Tnp_IS110"/>
    <property type="match status" value="1"/>
</dbReference>
<gene>
    <name evidence="2" type="ORF">VXC91_45930</name>
</gene>
<feature type="non-terminal residue" evidence="2">
    <location>
        <position position="130"/>
    </location>
</feature>
<dbReference type="Proteomes" id="UP001333996">
    <property type="component" value="Unassembled WGS sequence"/>
</dbReference>
<feature type="domain" description="Transposase IS110-like N-terminal" evidence="1">
    <location>
        <begin position="4"/>
        <end position="129"/>
    </location>
</feature>
<proteinExistence type="predicted"/>
<reference evidence="2" key="1">
    <citation type="submission" date="2024-01" db="EMBL/GenBank/DDBJ databases">
        <title>First draft genome sequence data of TA4-1, the type strain of Gram-positive actinobacterium Streptomyces chiangmaiensis.</title>
        <authorList>
            <person name="Yasawong M."/>
            <person name="Nantapong N."/>
        </authorList>
    </citation>
    <scope>NUCLEOTIDE SEQUENCE</scope>
    <source>
        <strain evidence="2">TA4-1</strain>
    </source>
</reference>